<reference evidence="1 2" key="2">
    <citation type="submission" date="2018-11" db="EMBL/GenBank/DDBJ databases">
        <authorList>
            <consortium name="Pathogen Informatics"/>
        </authorList>
    </citation>
    <scope>NUCLEOTIDE SEQUENCE [LARGE SCALE GENOMIC DNA]</scope>
</reference>
<gene>
    <name evidence="1" type="ORF">ASIM_LOCUS18857</name>
</gene>
<protein>
    <submittedName>
        <fullName evidence="3">SH2 domain-containing protein</fullName>
    </submittedName>
</protein>
<evidence type="ECO:0000313" key="2">
    <source>
        <dbReference type="Proteomes" id="UP000267096"/>
    </source>
</evidence>
<dbReference type="EMBL" id="UYRR01036201">
    <property type="protein sequence ID" value="VDK66469.1"/>
    <property type="molecule type" value="Genomic_DNA"/>
</dbReference>
<evidence type="ECO:0000313" key="3">
    <source>
        <dbReference type="WBParaSite" id="ASIM_0001946801-mRNA-1"/>
    </source>
</evidence>
<proteinExistence type="predicted"/>
<organism evidence="3">
    <name type="scientific">Anisakis simplex</name>
    <name type="common">Herring worm</name>
    <dbReference type="NCBI Taxonomy" id="6269"/>
    <lineage>
        <taxon>Eukaryota</taxon>
        <taxon>Metazoa</taxon>
        <taxon>Ecdysozoa</taxon>
        <taxon>Nematoda</taxon>
        <taxon>Chromadorea</taxon>
        <taxon>Rhabditida</taxon>
        <taxon>Spirurina</taxon>
        <taxon>Ascaridomorpha</taxon>
        <taxon>Ascaridoidea</taxon>
        <taxon>Anisakidae</taxon>
        <taxon>Anisakis</taxon>
        <taxon>Anisakis simplex complex</taxon>
    </lineage>
</organism>
<sequence>MGALSTEWAKAAQNGDHVMGSPFNTGNCSLERMIASVDSEEVVVEVRPRRVSGSFDDGHVFQYHLKSHFRCEDDRNYILLTIRRGGSHTVTIDKGN</sequence>
<dbReference type="Proteomes" id="UP000267096">
    <property type="component" value="Unassembled WGS sequence"/>
</dbReference>
<name>A0A0M3KER0_ANISI</name>
<dbReference type="AlphaFoldDB" id="A0A0M3KER0"/>
<evidence type="ECO:0000313" key="1">
    <source>
        <dbReference type="EMBL" id="VDK66469.1"/>
    </source>
</evidence>
<dbReference type="WBParaSite" id="ASIM_0001946801-mRNA-1">
    <property type="protein sequence ID" value="ASIM_0001946801-mRNA-1"/>
    <property type="gene ID" value="ASIM_0001946801"/>
</dbReference>
<reference evidence="3" key="1">
    <citation type="submission" date="2017-02" db="UniProtKB">
        <authorList>
            <consortium name="WormBaseParasite"/>
        </authorList>
    </citation>
    <scope>IDENTIFICATION</scope>
</reference>
<accession>A0A0M3KER0</accession>
<keyword evidence="2" id="KW-1185">Reference proteome</keyword>